<dbReference type="AlphaFoldDB" id="A0A401HAN8"/>
<dbReference type="CDD" id="cd03801">
    <property type="entry name" value="GT4_PimA-like"/>
    <property type="match status" value="1"/>
</dbReference>
<dbReference type="PANTHER" id="PTHR12526:SF618">
    <property type="entry name" value="GLYCOSYLTRANSFERASE, FAMILY 4"/>
    <property type="match status" value="1"/>
</dbReference>
<reference evidence="2 3" key="1">
    <citation type="submission" date="2017-02" db="EMBL/GenBank/DDBJ databases">
        <title>isolation and characterization of a novel temperate virus Aeropyrum globular virus 1 infecting hyperthermophilic archaeon Aeropyrum.</title>
        <authorList>
            <person name="Yumiya M."/>
            <person name="Yoshida T."/>
            <person name="Sako Y."/>
        </authorList>
    </citation>
    <scope>NUCLEOTIDE SEQUENCE [LARGE SCALE GENOMIC DNA]</scope>
    <source>
        <strain evidence="2 3">YK1-12-2013</strain>
    </source>
</reference>
<dbReference type="Pfam" id="PF00534">
    <property type="entry name" value="Glycos_transf_1"/>
    <property type="match status" value="1"/>
</dbReference>
<accession>A0A401HAN8</accession>
<gene>
    <name evidence="2" type="ORF">apy_12510</name>
</gene>
<dbReference type="Gene3D" id="3.40.50.2000">
    <property type="entry name" value="Glycogen Phosphorylase B"/>
    <property type="match status" value="1"/>
</dbReference>
<organism evidence="2 3">
    <name type="scientific">Aeropyrum pernix</name>
    <dbReference type="NCBI Taxonomy" id="56636"/>
    <lineage>
        <taxon>Archaea</taxon>
        <taxon>Thermoproteota</taxon>
        <taxon>Thermoprotei</taxon>
        <taxon>Desulfurococcales</taxon>
        <taxon>Desulfurococcaceae</taxon>
        <taxon>Aeropyrum</taxon>
    </lineage>
</organism>
<dbReference type="Proteomes" id="UP000291213">
    <property type="component" value="Unassembled WGS sequence"/>
</dbReference>
<dbReference type="PANTHER" id="PTHR12526">
    <property type="entry name" value="GLYCOSYLTRANSFERASE"/>
    <property type="match status" value="1"/>
</dbReference>
<dbReference type="EMBL" id="BDMD01000074">
    <property type="protein sequence ID" value="GBF09526.1"/>
    <property type="molecule type" value="Genomic_DNA"/>
</dbReference>
<feature type="domain" description="Glycosyl transferase family 1" evidence="1">
    <location>
        <begin position="7"/>
        <end position="136"/>
    </location>
</feature>
<evidence type="ECO:0000259" key="1">
    <source>
        <dbReference type="Pfam" id="PF00534"/>
    </source>
</evidence>
<dbReference type="SUPFAM" id="SSF53756">
    <property type="entry name" value="UDP-Glycosyltransferase/glycogen phosphorylase"/>
    <property type="match status" value="1"/>
</dbReference>
<dbReference type="GO" id="GO:0016757">
    <property type="term" value="F:glycosyltransferase activity"/>
    <property type="evidence" value="ECO:0007669"/>
    <property type="project" value="InterPro"/>
</dbReference>
<comment type="caution">
    <text evidence="2">The sequence shown here is derived from an EMBL/GenBank/DDBJ whole genome shotgun (WGS) entry which is preliminary data.</text>
</comment>
<evidence type="ECO:0000313" key="2">
    <source>
        <dbReference type="EMBL" id="GBF09526.1"/>
    </source>
</evidence>
<proteinExistence type="predicted"/>
<sequence length="162" mass="18187">MTIVTTKIPHVKCIIAGKGDRKVYKELSDLTKRLGIKENIILEENLTEEEKLDILRKAWICIIPSMKEGFSISALEAQSCGTPIVAYKVPGLDNSVRDNLTGLLVPEGDYRALAKAIIDLLLNEELRLKMSQAARQHALSFSWENSARRFLILIAEVARHEC</sequence>
<evidence type="ECO:0000313" key="3">
    <source>
        <dbReference type="Proteomes" id="UP000291213"/>
    </source>
</evidence>
<name>A0A401HAN8_AERPX</name>
<dbReference type="InterPro" id="IPR001296">
    <property type="entry name" value="Glyco_trans_1"/>
</dbReference>
<protein>
    <recommendedName>
        <fullName evidence="1">Glycosyl transferase family 1 domain-containing protein</fullName>
    </recommendedName>
</protein>